<feature type="non-terminal residue" evidence="3">
    <location>
        <position position="241"/>
    </location>
</feature>
<gene>
    <name evidence="3" type="ORF">CWE10_19455</name>
</gene>
<evidence type="ECO:0000259" key="2">
    <source>
        <dbReference type="Pfam" id="PF10543"/>
    </source>
</evidence>
<evidence type="ECO:0000313" key="4">
    <source>
        <dbReference type="Proteomes" id="UP000732377"/>
    </source>
</evidence>
<feature type="domain" description="KilA-N DNA-binding" evidence="2">
    <location>
        <begin position="18"/>
        <end position="99"/>
    </location>
</feature>
<proteinExistence type="predicted"/>
<dbReference type="InterPro" id="IPR018873">
    <property type="entry name" value="KilA-N_DNA-bd_domain"/>
</dbReference>
<protein>
    <recommendedName>
        <fullName evidence="2">KilA-N DNA-binding domain-containing protein</fullName>
    </recommendedName>
</protein>
<comment type="caution">
    <text evidence="3">The sequence shown here is derived from an EMBL/GenBank/DDBJ whole genome shotgun (WGS) entry which is preliminary data.</text>
</comment>
<dbReference type="Proteomes" id="UP000732377">
    <property type="component" value="Unassembled WGS sequence"/>
</dbReference>
<evidence type="ECO:0000313" key="3">
    <source>
        <dbReference type="EMBL" id="MBY6278300.1"/>
    </source>
</evidence>
<keyword evidence="1" id="KW-0175">Coiled coil</keyword>
<dbReference type="EMBL" id="PIUK01000433">
    <property type="protein sequence ID" value="MBY6278300.1"/>
    <property type="molecule type" value="Genomic_DNA"/>
</dbReference>
<feature type="coiled-coil region" evidence="1">
    <location>
        <begin position="138"/>
        <end position="165"/>
    </location>
</feature>
<dbReference type="RefSeq" id="WP_273381729.1">
    <property type="nucleotide sequence ID" value="NZ_PIUK01000433.1"/>
</dbReference>
<accession>A0A953LG58</accession>
<evidence type="ECO:0000256" key="1">
    <source>
        <dbReference type="SAM" id="Coils"/>
    </source>
</evidence>
<reference evidence="3" key="1">
    <citation type="submission" date="2017-11" db="EMBL/GenBank/DDBJ databases">
        <title>Three new genomes from thermophilic consortium.</title>
        <authorList>
            <person name="Quaggio R."/>
            <person name="Amgarten D."/>
            <person name="Setubal J.C."/>
        </authorList>
    </citation>
    <scope>NUCLEOTIDE SEQUENCE</scope>
    <source>
        <strain evidence="3">ZCTH01-B2</strain>
    </source>
</reference>
<name>A0A953LG58_SYMTR</name>
<organism evidence="3 4">
    <name type="scientific">Symbiobacterium thermophilum</name>
    <dbReference type="NCBI Taxonomy" id="2734"/>
    <lineage>
        <taxon>Bacteria</taxon>
        <taxon>Bacillati</taxon>
        <taxon>Bacillota</taxon>
        <taxon>Clostridia</taxon>
        <taxon>Eubacteriales</taxon>
        <taxon>Symbiobacteriaceae</taxon>
        <taxon>Symbiobacterium</taxon>
    </lineage>
</organism>
<dbReference type="AlphaFoldDB" id="A0A953LG58"/>
<sequence>MNNVVRLTINQQTREIEVKEYAGQRVVTFRDVDELHRRPEGTAGRNFRQNRHRFIEGTDFFELDQPDEIRRLGLERPQGGVPEKIILITESGYLMLVKSFTDDLSWEVQRALVNSYFRAKEQRPLTQVEALLQAVTILAEQERRLAAVESRVIAIESRQREAEQELQSLPEPTGPVADVTTRALLNRLVRAYSVETGIPHNSLWRQLYREFRDRYHIDLVARSTKSRGPLDVAESLGHIQT</sequence>
<dbReference type="Pfam" id="PF10543">
    <property type="entry name" value="ORF6N"/>
    <property type="match status" value="1"/>
</dbReference>